<dbReference type="InterPro" id="IPR007332">
    <property type="entry name" value="DUF411"/>
</dbReference>
<evidence type="ECO:0000313" key="2">
    <source>
        <dbReference type="EMBL" id="RIJ25965.1"/>
    </source>
</evidence>
<dbReference type="SUPFAM" id="SSF52833">
    <property type="entry name" value="Thioredoxin-like"/>
    <property type="match status" value="1"/>
</dbReference>
<feature type="signal peptide" evidence="1">
    <location>
        <begin position="1"/>
        <end position="33"/>
    </location>
</feature>
<name>A0A399R737_9PROT</name>
<organism evidence="2 3">
    <name type="scientific">Henriciella barbarensis</name>
    <dbReference type="NCBI Taxonomy" id="86342"/>
    <lineage>
        <taxon>Bacteria</taxon>
        <taxon>Pseudomonadati</taxon>
        <taxon>Pseudomonadota</taxon>
        <taxon>Alphaproteobacteria</taxon>
        <taxon>Hyphomonadales</taxon>
        <taxon>Hyphomonadaceae</taxon>
        <taxon>Henriciella</taxon>
    </lineage>
</organism>
<dbReference type="OrthoDB" id="14727at2"/>
<evidence type="ECO:0000313" key="3">
    <source>
        <dbReference type="Proteomes" id="UP000265431"/>
    </source>
</evidence>
<evidence type="ECO:0000256" key="1">
    <source>
        <dbReference type="SAM" id="SignalP"/>
    </source>
</evidence>
<proteinExistence type="predicted"/>
<reference evidence="2 3" key="1">
    <citation type="submission" date="2018-08" db="EMBL/GenBank/DDBJ databases">
        <title>Henriciella mobilis sp. nov., isolated from seawater.</title>
        <authorList>
            <person name="Cheng H."/>
            <person name="Wu Y.-H."/>
            <person name="Xu X.-W."/>
            <person name="Guo L.-L."/>
        </authorList>
    </citation>
    <scope>NUCLEOTIDE SEQUENCE [LARGE SCALE GENOMIC DNA]</scope>
    <source>
        <strain evidence="2 3">CCUG66934</strain>
    </source>
</reference>
<dbReference type="Proteomes" id="UP000265431">
    <property type="component" value="Unassembled WGS sequence"/>
</dbReference>
<dbReference type="AlphaFoldDB" id="A0A399R737"/>
<comment type="caution">
    <text evidence="2">The sequence shown here is derived from an EMBL/GenBank/DDBJ whole genome shotgun (WGS) entry which is preliminary data.</text>
</comment>
<dbReference type="EMBL" id="QWGB01000004">
    <property type="protein sequence ID" value="RIJ25965.1"/>
    <property type="molecule type" value="Genomic_DNA"/>
</dbReference>
<dbReference type="InterPro" id="IPR036249">
    <property type="entry name" value="Thioredoxin-like_sf"/>
</dbReference>
<feature type="chain" id="PRO_5017230516" evidence="1">
    <location>
        <begin position="34"/>
        <end position="160"/>
    </location>
</feature>
<protein>
    <submittedName>
        <fullName evidence="2">DUF411 domain-containing protein</fullName>
    </submittedName>
</protein>
<keyword evidence="3" id="KW-1185">Reference proteome</keyword>
<accession>A0A399R737</accession>
<gene>
    <name evidence="2" type="ORF">D1224_02275</name>
</gene>
<dbReference type="Pfam" id="PF04214">
    <property type="entry name" value="DUF411"/>
    <property type="match status" value="1"/>
</dbReference>
<sequence>MSKVFASAFASFALAGAVFTGWTLFSAPAPAHAQTMNVHKTPWCGCCAKWAEHLEENGFDVVIHEHEDLSPVRSELGVPGELQSCHTGEVNGYAVEGHVPAADIRRLLAEMPSARGLSVPGMPAGSPGMEMGDRVDAYNVILFGEGGQEVWASHGGGHGH</sequence>
<dbReference type="RefSeq" id="WP_119378314.1">
    <property type="nucleotide sequence ID" value="NZ_QWGB01000004.1"/>
</dbReference>
<keyword evidence="1" id="KW-0732">Signal</keyword>